<evidence type="ECO:0000256" key="5">
    <source>
        <dbReference type="PIRSR" id="PIRSR001221-1"/>
    </source>
</evidence>
<reference evidence="9" key="1">
    <citation type="submission" date="2016-03" db="EMBL/GenBank/DDBJ databases">
        <authorList>
            <person name="Devillers H."/>
        </authorList>
    </citation>
    <scope>NUCLEOTIDE SEQUENCE [LARGE SCALE GENOMIC DNA]</scope>
</reference>
<gene>
    <name evidence="8" type="ORF">LAFE_0B00474G</name>
</gene>
<feature type="binding site" evidence="6">
    <location>
        <position position="207"/>
    </location>
    <ligand>
        <name>substrate</name>
    </ligand>
</feature>
<dbReference type="InterPro" id="IPR020556">
    <property type="entry name" value="Amidase_CS"/>
</dbReference>
<dbReference type="EC" id="3.5.1.4" evidence="3"/>
<dbReference type="GO" id="GO:0004040">
    <property type="term" value="F:amidase activity"/>
    <property type="evidence" value="ECO:0007669"/>
    <property type="project" value="UniProtKB-EC"/>
</dbReference>
<evidence type="ECO:0000313" key="9">
    <source>
        <dbReference type="Proteomes" id="UP000190831"/>
    </source>
</evidence>
<dbReference type="Proteomes" id="UP000190831">
    <property type="component" value="Chromosome B"/>
</dbReference>
<feature type="active site" description="Acyl-ester intermediate" evidence="5">
    <location>
        <position position="231"/>
    </location>
</feature>
<feature type="domain" description="Amidase" evidence="7">
    <location>
        <begin position="79"/>
        <end position="537"/>
    </location>
</feature>
<sequence>MVNWKLVSDRKKGQVNNSIPEEWQVPGISLDMESSGFLNTSDYLDTILPPNEKALTTLSASELASRIHRGELSSYKVCYAFCHRAALAHQILNCCTEIFFDKALKRAKELDNIFEVTKTTVGPLHGIPVSLKDQINLPELDSAIGYVALSGKKSTSKSLIANVLEEMGAVFYVKTTVPTAMIASETVSNLHGYTWNAINLNFTSGGSSGGEGALIGAGGSVLGVGTDIAGSIRIPASFQGLYGLKPSYGRIPYMNVKNSYAGQEIMPSVIGPMARSLADLEMFARAIVSCETWNIDPNIVPIPWRDMSFLAKRKLRLGFLWDDHLMKPHPPITRALEETFNALKFHGHEIVQWDFPYQKDVLDLAKEVLGADGGHEVKLLCEEGGEPILDCLKYAFPSLNDESSSISMGVNEWWKLAEKKNFLKEKFLEHWRETANATSSGEEIDAIISPVWPFAGFEAHAIPFDPINYTVPINLLDCTSVVLPVTTVDVTVDKKEHDYIPTNEDDASVKDYYDLARFDKMPVCIQVVCKRMEEEKALAISSAVLDCLKGTFK</sequence>
<dbReference type="OrthoDB" id="6428749at2759"/>
<dbReference type="OMA" id="YVGWLGK"/>
<feature type="active site" description="Charge relay system" evidence="5">
    <location>
        <position position="132"/>
    </location>
</feature>
<evidence type="ECO:0000256" key="6">
    <source>
        <dbReference type="PIRSR" id="PIRSR001221-2"/>
    </source>
</evidence>
<evidence type="ECO:0000256" key="4">
    <source>
        <dbReference type="ARBA" id="ARBA00022801"/>
    </source>
</evidence>
<dbReference type="InterPro" id="IPR036928">
    <property type="entry name" value="AS_sf"/>
</dbReference>
<feature type="active site" description="Charge relay system" evidence="5">
    <location>
        <position position="207"/>
    </location>
</feature>
<keyword evidence="9" id="KW-1185">Reference proteome</keyword>
<protein>
    <recommendedName>
        <fullName evidence="3">amidase</fullName>
        <ecNumber evidence="3">3.5.1.4</ecNumber>
    </recommendedName>
</protein>
<dbReference type="STRING" id="4955.A0A1G4M783"/>
<dbReference type="PIRSF" id="PIRSF001221">
    <property type="entry name" value="Amidase_fungi"/>
    <property type="match status" value="1"/>
</dbReference>
<comment type="catalytic activity">
    <reaction evidence="1">
        <text>a monocarboxylic acid amide + H2O = a monocarboxylate + NH4(+)</text>
        <dbReference type="Rhea" id="RHEA:12020"/>
        <dbReference type="ChEBI" id="CHEBI:15377"/>
        <dbReference type="ChEBI" id="CHEBI:28938"/>
        <dbReference type="ChEBI" id="CHEBI:35757"/>
        <dbReference type="ChEBI" id="CHEBI:83628"/>
        <dbReference type="EC" id="3.5.1.4"/>
    </reaction>
</comment>
<dbReference type="EMBL" id="LT598489">
    <property type="protein sequence ID" value="SCV99695.1"/>
    <property type="molecule type" value="Genomic_DNA"/>
</dbReference>
<evidence type="ECO:0000256" key="1">
    <source>
        <dbReference type="ARBA" id="ARBA00001311"/>
    </source>
</evidence>
<feature type="binding site" evidence="6">
    <location>
        <position position="181"/>
    </location>
    <ligand>
        <name>substrate</name>
    </ligand>
</feature>
<dbReference type="PANTHER" id="PTHR46072:SF11">
    <property type="entry name" value="AMIDASE-RELATED"/>
    <property type="match status" value="1"/>
</dbReference>
<evidence type="ECO:0000259" key="7">
    <source>
        <dbReference type="Pfam" id="PF01425"/>
    </source>
</evidence>
<evidence type="ECO:0000313" key="8">
    <source>
        <dbReference type="EMBL" id="SCV99695.1"/>
    </source>
</evidence>
<feature type="binding site" evidence="6">
    <location>
        <begin position="228"/>
        <end position="231"/>
    </location>
    <ligand>
        <name>substrate</name>
    </ligand>
</feature>
<dbReference type="PROSITE" id="PS00571">
    <property type="entry name" value="AMIDASES"/>
    <property type="match status" value="1"/>
</dbReference>
<evidence type="ECO:0000256" key="2">
    <source>
        <dbReference type="ARBA" id="ARBA00009199"/>
    </source>
</evidence>
<evidence type="ECO:0000256" key="3">
    <source>
        <dbReference type="ARBA" id="ARBA00012922"/>
    </source>
</evidence>
<dbReference type="InterPro" id="IPR023631">
    <property type="entry name" value="Amidase_dom"/>
</dbReference>
<dbReference type="PANTHER" id="PTHR46072">
    <property type="entry name" value="AMIDASE-RELATED-RELATED"/>
    <property type="match status" value="1"/>
</dbReference>
<dbReference type="Pfam" id="PF01425">
    <property type="entry name" value="Amidase"/>
    <property type="match status" value="1"/>
</dbReference>
<dbReference type="Gene3D" id="3.90.1300.10">
    <property type="entry name" value="Amidase signature (AS) domain"/>
    <property type="match status" value="1"/>
</dbReference>
<accession>A0A1G4M783</accession>
<keyword evidence="4" id="KW-0378">Hydrolase</keyword>
<dbReference type="SUPFAM" id="SSF75304">
    <property type="entry name" value="Amidase signature (AS) enzymes"/>
    <property type="match status" value="1"/>
</dbReference>
<proteinExistence type="inferred from homology"/>
<dbReference type="AlphaFoldDB" id="A0A1G4M783"/>
<comment type="similarity">
    <text evidence="2">Belongs to the amidase family.</text>
</comment>
<organism evidence="8 9">
    <name type="scientific">Lachancea fermentati</name>
    <name type="common">Zygosaccharomyces fermentati</name>
    <dbReference type="NCBI Taxonomy" id="4955"/>
    <lineage>
        <taxon>Eukaryota</taxon>
        <taxon>Fungi</taxon>
        <taxon>Dikarya</taxon>
        <taxon>Ascomycota</taxon>
        <taxon>Saccharomycotina</taxon>
        <taxon>Saccharomycetes</taxon>
        <taxon>Saccharomycetales</taxon>
        <taxon>Saccharomycetaceae</taxon>
        <taxon>Lachancea</taxon>
    </lineage>
</organism>
<name>A0A1G4M783_LACFM</name>